<gene>
    <name evidence="1" type="ORF">SAMN05421688_3434</name>
</gene>
<evidence type="ECO:0000313" key="1">
    <source>
        <dbReference type="EMBL" id="SFB17783.1"/>
    </source>
</evidence>
<dbReference type="AlphaFoldDB" id="A0A1I0Z0G2"/>
<proteinExistence type="predicted"/>
<sequence>MGKAVGMILHYPRSTQDVLSVPGDLVPELVRSMTADRSFSRLVNEINEELLGGDKLARQKARDALSHLGFVD</sequence>
<keyword evidence="2" id="KW-1185">Reference proteome</keyword>
<name>A0A1I0Z0G2_9RHOB</name>
<accession>A0A1I0Z0G2</accession>
<dbReference type="EMBL" id="FOJU01000009">
    <property type="protein sequence ID" value="SFB17783.1"/>
    <property type="molecule type" value="Genomic_DNA"/>
</dbReference>
<dbReference type="STRING" id="871651.SAMN05421688_3434"/>
<organism evidence="1 2">
    <name type="scientific">Poseidonocella pacifica</name>
    <dbReference type="NCBI Taxonomy" id="871651"/>
    <lineage>
        <taxon>Bacteria</taxon>
        <taxon>Pseudomonadati</taxon>
        <taxon>Pseudomonadota</taxon>
        <taxon>Alphaproteobacteria</taxon>
        <taxon>Rhodobacterales</taxon>
        <taxon>Roseobacteraceae</taxon>
        <taxon>Poseidonocella</taxon>
    </lineage>
</organism>
<evidence type="ECO:0000313" key="2">
    <source>
        <dbReference type="Proteomes" id="UP000198796"/>
    </source>
</evidence>
<dbReference type="Proteomes" id="UP000198796">
    <property type="component" value="Unassembled WGS sequence"/>
</dbReference>
<reference evidence="1 2" key="1">
    <citation type="submission" date="2016-10" db="EMBL/GenBank/DDBJ databases">
        <authorList>
            <person name="de Groot N.N."/>
        </authorList>
    </citation>
    <scope>NUCLEOTIDE SEQUENCE [LARGE SCALE GENOMIC DNA]</scope>
    <source>
        <strain evidence="1 2">DSM 29316</strain>
    </source>
</reference>
<protein>
    <submittedName>
        <fullName evidence="1">Uncharacterized protein</fullName>
    </submittedName>
</protein>